<proteinExistence type="predicted"/>
<dbReference type="GO" id="GO:0016787">
    <property type="term" value="F:hydrolase activity"/>
    <property type="evidence" value="ECO:0007669"/>
    <property type="project" value="UniProtKB-KW"/>
</dbReference>
<evidence type="ECO:0000313" key="2">
    <source>
        <dbReference type="EMBL" id="MEL4454657.1"/>
    </source>
</evidence>
<comment type="caution">
    <text evidence="2">The sequence shown here is derived from an EMBL/GenBank/DDBJ whole genome shotgun (WGS) entry which is preliminary data.</text>
</comment>
<gene>
    <name evidence="2" type="ORF">AABB81_02025</name>
</gene>
<dbReference type="InterPro" id="IPR016047">
    <property type="entry name" value="M23ase_b-sheet_dom"/>
</dbReference>
<accession>A0ABU9KWU5</accession>
<feature type="domain" description="M23ase beta-sheet core" evidence="1">
    <location>
        <begin position="38"/>
        <end position="106"/>
    </location>
</feature>
<keyword evidence="2" id="KW-0378">Hydrolase</keyword>
<keyword evidence="3" id="KW-1185">Reference proteome</keyword>
<dbReference type="EC" id="3.4.-.-" evidence="2"/>
<evidence type="ECO:0000259" key="1">
    <source>
        <dbReference type="Pfam" id="PF01551"/>
    </source>
</evidence>
<dbReference type="Gene3D" id="2.70.70.10">
    <property type="entry name" value="Glucose Permease (Domain IIA)"/>
    <property type="match status" value="1"/>
</dbReference>
<dbReference type="SUPFAM" id="SSF51261">
    <property type="entry name" value="Duplicated hybrid motif"/>
    <property type="match status" value="2"/>
</dbReference>
<dbReference type="InterPro" id="IPR011055">
    <property type="entry name" value="Dup_hybrid_motif"/>
</dbReference>
<protein>
    <submittedName>
        <fullName evidence="2">M23 family metallopeptidase</fullName>
        <ecNumber evidence="2">3.4.-.-</ecNumber>
    </submittedName>
</protein>
<dbReference type="CDD" id="cd12797">
    <property type="entry name" value="M23_peptidase"/>
    <property type="match status" value="1"/>
</dbReference>
<sequence length="553" mass="63114">MTNIAFPQDEIAKDYFDNPLEIPLVLSGTFGELRTNHFHAGLDIKTQKVSGHKVLASADGYVSRINVSLWGYGNALYITHPNGYTTVYAHLQEFSPKIDAYVRKKQYEKESFTIRLYPKSSELKVKKGEVIALSGNSGSSGGPHLHYEIRDVKSNILNPMLFGLNVPDHKNPTIQNAFAYSKNGSSQVNQSSENVQLVFNRQYDGDLLANPITAHGEIGFGINAYDRLDGAINRNGLYSLDMFVNGEKVFQFTADKFSFDESRLINSYIDYERLIKLKQRVQKCFVDHEINNLSLYKKLTKNGFINIKDSLEYTVSIIAKDFEGNETKLIIPINGKKDSIIIPKKVEKTAHFFKADQANTIKDSVITAYFPKNIFYEDFYFDYSRENGIVKLHNSSVPVHKSFRLSFDVSKYSQEELKTLYIAKKNRYGKLFYVSTKRKDNTLYTLSKGLGEFTLINDNDRPSIKNYNFKDEQWLTKFSTLKVKIHDKGSGIKSYRAEIDGEWIRMAFNPKNGILTYDFSDKALEGTLHNLKVVVTDNVNNSTTFTTTFNKKN</sequence>
<dbReference type="RefSeq" id="WP_342158249.1">
    <property type="nucleotide sequence ID" value="NZ_JBCDNA010000001.1"/>
</dbReference>
<dbReference type="Proteomes" id="UP001474120">
    <property type="component" value="Unassembled WGS sequence"/>
</dbReference>
<dbReference type="Pfam" id="PF01551">
    <property type="entry name" value="Peptidase_M23"/>
    <property type="match status" value="2"/>
</dbReference>
<dbReference type="PANTHER" id="PTHR21666">
    <property type="entry name" value="PEPTIDASE-RELATED"/>
    <property type="match status" value="1"/>
</dbReference>
<reference evidence="2 3" key="1">
    <citation type="submission" date="2024-04" db="EMBL/GenBank/DDBJ databases">
        <title>whole genome sequencing of Lutimonas vermicola strain IMCC1616.</title>
        <authorList>
            <person name="Bae S.S."/>
        </authorList>
    </citation>
    <scope>NUCLEOTIDE SEQUENCE [LARGE SCALE GENOMIC DNA]</scope>
    <source>
        <strain evidence="2 3">IMCC1616</strain>
    </source>
</reference>
<feature type="domain" description="M23ase beta-sheet core" evidence="1">
    <location>
        <begin position="123"/>
        <end position="153"/>
    </location>
</feature>
<evidence type="ECO:0000313" key="3">
    <source>
        <dbReference type="Proteomes" id="UP001474120"/>
    </source>
</evidence>
<dbReference type="PANTHER" id="PTHR21666:SF285">
    <property type="entry name" value="M23 FAMILY METALLOPEPTIDASE"/>
    <property type="match status" value="1"/>
</dbReference>
<name>A0ABU9KWU5_9FLAO</name>
<organism evidence="2 3">
    <name type="scientific">Lutimonas vermicola</name>
    <dbReference type="NCBI Taxonomy" id="414288"/>
    <lineage>
        <taxon>Bacteria</taxon>
        <taxon>Pseudomonadati</taxon>
        <taxon>Bacteroidota</taxon>
        <taxon>Flavobacteriia</taxon>
        <taxon>Flavobacteriales</taxon>
        <taxon>Flavobacteriaceae</taxon>
        <taxon>Lutimonas</taxon>
    </lineage>
</organism>
<dbReference type="InterPro" id="IPR050570">
    <property type="entry name" value="Cell_wall_metabolism_enzyme"/>
</dbReference>
<dbReference type="EMBL" id="JBCDNA010000001">
    <property type="protein sequence ID" value="MEL4454657.1"/>
    <property type="molecule type" value="Genomic_DNA"/>
</dbReference>